<evidence type="ECO:0000313" key="1">
    <source>
        <dbReference type="EMBL" id="MFD1052079.1"/>
    </source>
</evidence>
<feature type="non-terminal residue" evidence="1">
    <location>
        <position position="188"/>
    </location>
</feature>
<organism evidence="1 2">
    <name type="scientific">Kibdelosporangium lantanae</name>
    <dbReference type="NCBI Taxonomy" id="1497396"/>
    <lineage>
        <taxon>Bacteria</taxon>
        <taxon>Bacillati</taxon>
        <taxon>Actinomycetota</taxon>
        <taxon>Actinomycetes</taxon>
        <taxon>Pseudonocardiales</taxon>
        <taxon>Pseudonocardiaceae</taxon>
        <taxon>Kibdelosporangium</taxon>
    </lineage>
</organism>
<evidence type="ECO:0000313" key="2">
    <source>
        <dbReference type="Proteomes" id="UP001597045"/>
    </source>
</evidence>
<feature type="non-terminal residue" evidence="1">
    <location>
        <position position="1"/>
    </location>
</feature>
<comment type="caution">
    <text evidence="1">The sequence shown here is derived from an EMBL/GenBank/DDBJ whole genome shotgun (WGS) entry which is preliminary data.</text>
</comment>
<proteinExistence type="predicted"/>
<dbReference type="EMBL" id="JBHTIS010004113">
    <property type="protein sequence ID" value="MFD1052079.1"/>
    <property type="molecule type" value="Genomic_DNA"/>
</dbReference>
<name>A0ABW3MR42_9PSEU</name>
<keyword evidence="2" id="KW-1185">Reference proteome</keyword>
<reference evidence="2" key="1">
    <citation type="journal article" date="2019" name="Int. J. Syst. Evol. Microbiol.">
        <title>The Global Catalogue of Microorganisms (GCM) 10K type strain sequencing project: providing services to taxonomists for standard genome sequencing and annotation.</title>
        <authorList>
            <consortium name="The Broad Institute Genomics Platform"/>
            <consortium name="The Broad Institute Genome Sequencing Center for Infectious Disease"/>
            <person name="Wu L."/>
            <person name="Ma J."/>
        </authorList>
    </citation>
    <scope>NUCLEOTIDE SEQUENCE [LARGE SCALE GENOMIC DNA]</scope>
    <source>
        <strain evidence="2">JCM 31486</strain>
    </source>
</reference>
<dbReference type="Pfam" id="PF13531">
    <property type="entry name" value="SBP_bac_11"/>
    <property type="match status" value="1"/>
</dbReference>
<dbReference type="Proteomes" id="UP001597045">
    <property type="component" value="Unassembled WGS sequence"/>
</dbReference>
<accession>A0ABW3MR42</accession>
<protein>
    <submittedName>
        <fullName evidence="1">Substrate-binding domain-containing protein</fullName>
    </submittedName>
</protein>
<sequence length="188" mass="19829">LAKPDVWIPETSLWLLRAQQQGVWSIPVAGPSIASSPIVLGLSESAARSLGWPQEVPTWARVFGGDMALGFVDPAVDPAGLSALIGTGQLTRASPDPGGAYALMLRKLTKNTVQTSAELFGRQLDGVVTPELELRKHNLVGVYADPAVPSLDFPYVVLPGADQAKRDAAQQLLGRLLDRSAAQALAGQ</sequence>
<gene>
    <name evidence="1" type="ORF">ACFQ1S_44170</name>
</gene>